<organism evidence="2 3">
    <name type="scientific">Apostasia shenzhenica</name>
    <dbReference type="NCBI Taxonomy" id="1088818"/>
    <lineage>
        <taxon>Eukaryota</taxon>
        <taxon>Viridiplantae</taxon>
        <taxon>Streptophyta</taxon>
        <taxon>Embryophyta</taxon>
        <taxon>Tracheophyta</taxon>
        <taxon>Spermatophyta</taxon>
        <taxon>Magnoliopsida</taxon>
        <taxon>Liliopsida</taxon>
        <taxon>Asparagales</taxon>
        <taxon>Orchidaceae</taxon>
        <taxon>Apostasioideae</taxon>
        <taxon>Apostasia</taxon>
    </lineage>
</organism>
<gene>
    <name evidence="2" type="ORF">AXF42_Ash017889</name>
</gene>
<reference evidence="2 3" key="1">
    <citation type="journal article" date="2017" name="Nature">
        <title>The Apostasia genome and the evolution of orchids.</title>
        <authorList>
            <person name="Zhang G.Q."/>
            <person name="Liu K.W."/>
            <person name="Li Z."/>
            <person name="Lohaus R."/>
            <person name="Hsiao Y.Y."/>
            <person name="Niu S.C."/>
            <person name="Wang J.Y."/>
            <person name="Lin Y.C."/>
            <person name="Xu Q."/>
            <person name="Chen L.J."/>
            <person name="Yoshida K."/>
            <person name="Fujiwara S."/>
            <person name="Wang Z.W."/>
            <person name="Zhang Y.Q."/>
            <person name="Mitsuda N."/>
            <person name="Wang M."/>
            <person name="Liu G.H."/>
            <person name="Pecoraro L."/>
            <person name="Huang H.X."/>
            <person name="Xiao X.J."/>
            <person name="Lin M."/>
            <person name="Wu X.Y."/>
            <person name="Wu W.L."/>
            <person name="Chen Y.Y."/>
            <person name="Chang S.B."/>
            <person name="Sakamoto S."/>
            <person name="Ohme-Takagi M."/>
            <person name="Yagi M."/>
            <person name="Zeng S.J."/>
            <person name="Shen C.Y."/>
            <person name="Yeh C.M."/>
            <person name="Luo Y.B."/>
            <person name="Tsai W.C."/>
            <person name="Van de Peer Y."/>
            <person name="Liu Z.J."/>
        </authorList>
    </citation>
    <scope>NUCLEOTIDE SEQUENCE [LARGE SCALE GENOMIC DNA]</scope>
    <source>
        <strain evidence="3">cv. Shenzhen</strain>
        <tissue evidence="2">Stem</tissue>
    </source>
</reference>
<dbReference type="AlphaFoldDB" id="A0A2I0AY53"/>
<keyword evidence="3" id="KW-1185">Reference proteome</keyword>
<proteinExistence type="predicted"/>
<dbReference type="PANTHER" id="PTHR34950">
    <property type="entry name" value="OS04G0457400 PROTEIN"/>
    <property type="match status" value="1"/>
</dbReference>
<evidence type="ECO:0000313" key="3">
    <source>
        <dbReference type="Proteomes" id="UP000236161"/>
    </source>
</evidence>
<dbReference type="PANTHER" id="PTHR34950:SF15">
    <property type="entry name" value="REMORIN C-TERMINAL DOMAIN-CONTAINING PROTEIN"/>
    <property type="match status" value="1"/>
</dbReference>
<sequence>MASMASAGLAEAYVVRKLHKEKMKKMETNEAGRGEEDAIGSSEKHSGKKEQLFSLLRKKIHPRVKPVNSGSGSV</sequence>
<dbReference type="OrthoDB" id="1600153at2759"/>
<dbReference type="Proteomes" id="UP000236161">
    <property type="component" value="Unassembled WGS sequence"/>
</dbReference>
<feature type="compositionally biased region" description="Basic and acidic residues" evidence="1">
    <location>
        <begin position="25"/>
        <end position="51"/>
    </location>
</feature>
<feature type="region of interest" description="Disordered" evidence="1">
    <location>
        <begin position="25"/>
        <end position="74"/>
    </location>
</feature>
<evidence type="ECO:0000256" key="1">
    <source>
        <dbReference type="SAM" id="MobiDB-lite"/>
    </source>
</evidence>
<name>A0A2I0AY53_9ASPA</name>
<protein>
    <submittedName>
        <fullName evidence="2">Uncharacterized protein</fullName>
    </submittedName>
</protein>
<accession>A0A2I0AY53</accession>
<evidence type="ECO:0000313" key="2">
    <source>
        <dbReference type="EMBL" id="PKA60483.1"/>
    </source>
</evidence>
<dbReference type="EMBL" id="KZ451937">
    <property type="protein sequence ID" value="PKA60483.1"/>
    <property type="molecule type" value="Genomic_DNA"/>
</dbReference>